<feature type="compositionally biased region" description="Polar residues" evidence="13">
    <location>
        <begin position="38"/>
        <end position="47"/>
    </location>
</feature>
<protein>
    <recommendedName>
        <fullName evidence="2">SWI/SNF-related matrix-associated actin-dependent regulator of chromatin subfamily A-like protein 1</fullName>
    </recommendedName>
    <alternativeName>
        <fullName evidence="8">HepA-related protein</fullName>
    </alternativeName>
    <alternativeName>
        <fullName evidence="7">Sucrose nonfermenting protein 2-like 1</fullName>
    </alternativeName>
</protein>
<dbReference type="FunFam" id="3.40.50.10810:FF:000026">
    <property type="entry name" value="SWI/SNF related, matrix associated, actin dependent regulator of chromatin, subfamily a-like 1"/>
    <property type="match status" value="1"/>
</dbReference>
<dbReference type="InterPro" id="IPR049730">
    <property type="entry name" value="SNF2/RAD54-like_C"/>
</dbReference>
<comment type="subcellular location">
    <subcellularLocation>
        <location evidence="1">Nucleus</location>
    </subcellularLocation>
</comment>
<evidence type="ECO:0000256" key="3">
    <source>
        <dbReference type="ARBA" id="ARBA00022737"/>
    </source>
</evidence>
<dbReference type="Gene3D" id="3.40.50.300">
    <property type="entry name" value="P-loop containing nucleotide triphosphate hydrolases"/>
    <property type="match status" value="1"/>
</dbReference>
<dbReference type="AlphaFoldDB" id="A0A5J5N4T1"/>
<organism evidence="17 18">
    <name type="scientific">Muntiacus reevesi</name>
    <name type="common">Reeves' muntjac</name>
    <name type="synonym">Cervus reevesi</name>
    <dbReference type="NCBI Taxonomy" id="9886"/>
    <lineage>
        <taxon>Eukaryota</taxon>
        <taxon>Metazoa</taxon>
        <taxon>Chordata</taxon>
        <taxon>Craniata</taxon>
        <taxon>Vertebrata</taxon>
        <taxon>Euteleostomi</taxon>
        <taxon>Mammalia</taxon>
        <taxon>Eutheria</taxon>
        <taxon>Laurasiatheria</taxon>
        <taxon>Artiodactyla</taxon>
        <taxon>Ruminantia</taxon>
        <taxon>Pecora</taxon>
        <taxon>Cervidae</taxon>
        <taxon>Muntiacinae</taxon>
        <taxon>Muntiacus</taxon>
    </lineage>
</organism>
<keyword evidence="5" id="KW-0175">Coiled coil</keyword>
<feature type="compositionally biased region" description="Polar residues" evidence="13">
    <location>
        <begin position="147"/>
        <end position="160"/>
    </location>
</feature>
<evidence type="ECO:0000313" key="17">
    <source>
        <dbReference type="EMBL" id="KAB0387725.1"/>
    </source>
</evidence>
<dbReference type="InterPro" id="IPR000330">
    <property type="entry name" value="SNF2_N"/>
</dbReference>
<evidence type="ECO:0000256" key="8">
    <source>
        <dbReference type="ARBA" id="ARBA00031896"/>
    </source>
</evidence>
<evidence type="ECO:0000256" key="11">
    <source>
        <dbReference type="ARBA" id="ARBA00062185"/>
    </source>
</evidence>
<dbReference type="InterPro" id="IPR027417">
    <property type="entry name" value="P-loop_NTPase"/>
</dbReference>
<evidence type="ECO:0000256" key="9">
    <source>
        <dbReference type="ARBA" id="ARBA00048778"/>
    </source>
</evidence>
<feature type="compositionally biased region" description="Polar residues" evidence="13">
    <location>
        <begin position="62"/>
        <end position="89"/>
    </location>
</feature>
<sequence>MSLPLTEEQRKKIEANRQKALARRAEKLLAEQHHKPAQSKQGPSQNLPRDPSKSGSHGIFFKQQNPSSSFHGDQRPQNPHSFPPNTSEQVKGMWQRPEEMPTACPSHHPPNQVTVAGISPPLANSPPGVPRQQLWGCELGQGHPQASPETQSTPFTNTTHKPLAKAKNFQETAASSSGQPPRDPELETRMARPSTSGQNVSGSVTPRTEGRLQQKAGTPPHRVAGSQQGRCIRNGERFQVKIGYNEALIAVFKSLPSRSYDPATKTWNFSMTDYGPLMKAAQRLPGITLQPLEGAEGHVESASTSSGIIAKTGLPAAPSLAFVKGQCIRKWSFLLEEYSKLMERVRCLPQVQLDPLPKTLTLAFAAQLQKTSLSPVADVPEADLSRVDSKLVSSLLPFQRAGVNFAIAQRGRLLLADDMGLGKTIQAICIAAYYRKEWPLLVVVPSSVRFTWEQAFRRWLPSLNPVDINVVVTGKDRLTDGLVTIVSFDLLSKLEKQLKPPFKVVIIDESHFLKNIKTARCRAAVPLLKVAKRVILLSGTPAMSRPAELYTQILAVKPTFFPQFHAFGLRYCGAKRQPWGWDYSGSSNLGELKLLLEEAVMLRRLKGDVLSQLPAKQRKMVVVAPGQISARTRAALDAAAKEMTTKDRTKQQQKEALILFFNRTAEAKIPSVIEYILDLLESGREKFLVFAHHKVVLDAITKELERKRVQHIRIDGSTSSADREDLCQQFQLSPGPAVAVLSITAANMGLTFSSADLVVFGELFWNPGVLMQAEDRVHRIGQSSSVSIHYLVARGTADDYLWPLIQEKIKVLGEAGLSETNFSEMTEATDYFYKDSKQQKIYDLFQKSFEEDGSDMELLEAAESFDTGSQDTGDTLDESTLTGSPVKKKRFEFFDNWDSFTSPL</sequence>
<dbReference type="PROSITE" id="PS51467">
    <property type="entry name" value="HARP"/>
    <property type="match status" value="1"/>
</dbReference>
<dbReference type="GO" id="GO:0031297">
    <property type="term" value="P:replication fork processing"/>
    <property type="evidence" value="ECO:0007669"/>
    <property type="project" value="TreeGrafter"/>
</dbReference>
<dbReference type="Proteomes" id="UP000326062">
    <property type="component" value="Chromosome 1"/>
</dbReference>
<keyword evidence="6" id="KW-0539">Nucleus</keyword>
<dbReference type="GO" id="GO:0006281">
    <property type="term" value="P:DNA repair"/>
    <property type="evidence" value="ECO:0007669"/>
    <property type="project" value="TreeGrafter"/>
</dbReference>
<evidence type="ECO:0000256" key="7">
    <source>
        <dbReference type="ARBA" id="ARBA00029621"/>
    </source>
</evidence>
<evidence type="ECO:0000256" key="2">
    <source>
        <dbReference type="ARBA" id="ARBA00020162"/>
    </source>
</evidence>
<evidence type="ECO:0000256" key="10">
    <source>
        <dbReference type="ARBA" id="ARBA00060224"/>
    </source>
</evidence>
<feature type="compositionally biased region" description="Basic and acidic residues" evidence="13">
    <location>
        <begin position="7"/>
        <end position="34"/>
    </location>
</feature>
<name>A0A5J5N4T1_MUNRE</name>
<dbReference type="InterPro" id="IPR010003">
    <property type="entry name" value="HARP_dom"/>
</dbReference>
<evidence type="ECO:0000256" key="6">
    <source>
        <dbReference type="ARBA" id="ARBA00023242"/>
    </source>
</evidence>
<feature type="region of interest" description="Disordered" evidence="13">
    <location>
        <begin position="1"/>
        <end position="227"/>
    </location>
</feature>
<evidence type="ECO:0000313" key="18">
    <source>
        <dbReference type="Proteomes" id="UP000326062"/>
    </source>
</evidence>
<comment type="subunit">
    <text evidence="11">Interacts with RPA2; the interaction is direct and mediates the recruitment by the RPA complex of SMARCAL1 to sites of DNA damage.</text>
</comment>
<feature type="compositionally biased region" description="Polar residues" evidence="13">
    <location>
        <begin position="169"/>
        <end position="179"/>
    </location>
</feature>
<gene>
    <name evidence="17" type="ORF">FD755_002681</name>
</gene>
<feature type="domain" description="HARP" evidence="16">
    <location>
        <begin position="223"/>
        <end position="293"/>
    </location>
</feature>
<evidence type="ECO:0000256" key="5">
    <source>
        <dbReference type="ARBA" id="ARBA00023054"/>
    </source>
</evidence>
<evidence type="ECO:0000259" key="15">
    <source>
        <dbReference type="PROSITE" id="PS51194"/>
    </source>
</evidence>
<dbReference type="GO" id="GO:0043596">
    <property type="term" value="C:nuclear replication fork"/>
    <property type="evidence" value="ECO:0007669"/>
    <property type="project" value="TreeGrafter"/>
</dbReference>
<evidence type="ECO:0000256" key="12">
    <source>
        <dbReference type="PROSITE-ProRule" id="PRU00800"/>
    </source>
</evidence>
<accession>A0A5J5N4T1</accession>
<evidence type="ECO:0000259" key="16">
    <source>
        <dbReference type="PROSITE" id="PS51467"/>
    </source>
</evidence>
<dbReference type="SMART" id="SM00490">
    <property type="entry name" value="HELICc"/>
    <property type="match status" value="1"/>
</dbReference>
<proteinExistence type="inferred from homology"/>
<comment type="function">
    <text evidence="10">ATP-dependent annealing helicase that binds selectively to fork DNA relative to ssDNA or dsDNA and catalyzes the rewinding of the stably unwound DNA. Rewinds single-stranded DNA bubbles that are stably bound by replication protein A (RPA). Acts throughout the genome to reanneal stably unwound DNA, performing the opposite reaction of many enzymes, such as helicases and polymerases, that unwind DNA. May play an important role in DNA damage response by acting at stalled replication forks.</text>
</comment>
<feature type="domain" description="Helicase C-terminal" evidence="15">
    <location>
        <begin position="675"/>
        <end position="828"/>
    </location>
</feature>
<dbReference type="SUPFAM" id="SSF52540">
    <property type="entry name" value="P-loop containing nucleoside triphosphate hydrolases"/>
    <property type="match status" value="2"/>
</dbReference>
<evidence type="ECO:0000256" key="1">
    <source>
        <dbReference type="ARBA" id="ARBA00004123"/>
    </source>
</evidence>
<dbReference type="InterPro" id="IPR001650">
    <property type="entry name" value="Helicase_C-like"/>
</dbReference>
<dbReference type="Pfam" id="PF00176">
    <property type="entry name" value="SNF2-rel_dom"/>
    <property type="match status" value="1"/>
</dbReference>
<feature type="domain" description="Helicase ATP-binding" evidence="14">
    <location>
        <begin position="404"/>
        <end position="559"/>
    </location>
</feature>
<feature type="compositionally biased region" description="Polar residues" evidence="13">
    <location>
        <begin position="193"/>
        <end position="206"/>
    </location>
</feature>
<dbReference type="CDD" id="cd18010">
    <property type="entry name" value="DEXHc_HARP_SMARCAL1"/>
    <property type="match status" value="1"/>
</dbReference>
<dbReference type="GO" id="GO:0005524">
    <property type="term" value="F:ATP binding"/>
    <property type="evidence" value="ECO:0007669"/>
    <property type="project" value="InterPro"/>
</dbReference>
<dbReference type="FunFam" id="3.40.50.300:FF:001036">
    <property type="entry name" value="SWI/SNF related, matrix associated, actin dependent regulator of chromatin, subfamily a like 1"/>
    <property type="match status" value="1"/>
</dbReference>
<reference evidence="17 18" key="1">
    <citation type="submission" date="2019-06" db="EMBL/GenBank/DDBJ databases">
        <title>Discovery of a novel chromosome fission-fusion reversal in muntjac.</title>
        <authorList>
            <person name="Mudd A.B."/>
            <person name="Bredeson J.V."/>
            <person name="Baum R."/>
            <person name="Hockemeyer D."/>
            <person name="Rokhsar D.S."/>
        </authorList>
    </citation>
    <scope>NUCLEOTIDE SEQUENCE [LARGE SCALE GENOMIC DNA]</scope>
    <source>
        <strain evidence="17">UCam_UCB_Mr</strain>
        <tissue evidence="17">Fibroblast cell line</tissue>
    </source>
</reference>
<dbReference type="PANTHER" id="PTHR45766:SF6">
    <property type="entry name" value="SWI_SNF-RELATED MATRIX-ASSOCIATED ACTIN-DEPENDENT REGULATOR OF CHROMATIN SUBFAMILY A-LIKE PROTEIN 1"/>
    <property type="match status" value="1"/>
</dbReference>
<dbReference type="InterPro" id="IPR014001">
    <property type="entry name" value="Helicase_ATP-bd"/>
</dbReference>
<evidence type="ECO:0000256" key="4">
    <source>
        <dbReference type="ARBA" id="ARBA00022801"/>
    </source>
</evidence>
<dbReference type="PROSITE" id="PS51194">
    <property type="entry name" value="HELICASE_CTER"/>
    <property type="match status" value="1"/>
</dbReference>
<keyword evidence="4" id="KW-0378">Hydrolase</keyword>
<dbReference type="EMBL" id="VCEB01000001">
    <property type="protein sequence ID" value="KAB0387725.1"/>
    <property type="molecule type" value="Genomic_DNA"/>
</dbReference>
<dbReference type="SMART" id="SM00487">
    <property type="entry name" value="DEXDc"/>
    <property type="match status" value="1"/>
</dbReference>
<dbReference type="Pfam" id="PF00271">
    <property type="entry name" value="Helicase_C"/>
    <property type="match status" value="1"/>
</dbReference>
<comment type="caution">
    <text evidence="17">The sequence shown here is derived from an EMBL/GenBank/DDBJ whole genome shotgun (WGS) entry which is preliminary data.</text>
</comment>
<dbReference type="Gene3D" id="3.40.50.10810">
    <property type="entry name" value="Tandem AAA-ATPase domain"/>
    <property type="match status" value="1"/>
</dbReference>
<comment type="similarity">
    <text evidence="12">Belongs to the SNF2/RAD54 helicase family. SMARCAL1 subfamily.</text>
</comment>
<keyword evidence="3" id="KW-0677">Repeat</keyword>
<evidence type="ECO:0000259" key="14">
    <source>
        <dbReference type="PROSITE" id="PS51192"/>
    </source>
</evidence>
<dbReference type="PANTHER" id="PTHR45766">
    <property type="entry name" value="DNA ANNEALING HELICASE AND ENDONUCLEASE ZRANB3 FAMILY MEMBER"/>
    <property type="match status" value="1"/>
</dbReference>
<evidence type="ECO:0000256" key="13">
    <source>
        <dbReference type="SAM" id="MobiDB-lite"/>
    </source>
</evidence>
<dbReference type="Pfam" id="PF07443">
    <property type="entry name" value="HARP"/>
    <property type="match status" value="2"/>
</dbReference>
<dbReference type="CDD" id="cd18793">
    <property type="entry name" value="SF2_C_SNF"/>
    <property type="match status" value="1"/>
</dbReference>
<dbReference type="InterPro" id="IPR038718">
    <property type="entry name" value="SNF2-like_sf"/>
</dbReference>
<keyword evidence="18" id="KW-1185">Reference proteome</keyword>
<comment type="catalytic activity">
    <reaction evidence="9">
        <text>ATP + H2O = ADP + phosphate + H(+)</text>
        <dbReference type="Rhea" id="RHEA:13065"/>
        <dbReference type="ChEBI" id="CHEBI:15377"/>
        <dbReference type="ChEBI" id="CHEBI:15378"/>
        <dbReference type="ChEBI" id="CHEBI:30616"/>
        <dbReference type="ChEBI" id="CHEBI:43474"/>
        <dbReference type="ChEBI" id="CHEBI:456216"/>
    </reaction>
    <physiologicalReaction direction="left-to-right" evidence="9">
        <dbReference type="Rhea" id="RHEA:13066"/>
    </physiologicalReaction>
</comment>
<dbReference type="PROSITE" id="PS51192">
    <property type="entry name" value="HELICASE_ATP_BIND_1"/>
    <property type="match status" value="1"/>
</dbReference>
<dbReference type="GO" id="GO:0016787">
    <property type="term" value="F:hydrolase activity"/>
    <property type="evidence" value="ECO:0007669"/>
    <property type="project" value="UniProtKB-KW"/>
</dbReference>